<feature type="compositionally biased region" description="Polar residues" evidence="6">
    <location>
        <begin position="485"/>
        <end position="497"/>
    </location>
</feature>
<dbReference type="InterPro" id="IPR001356">
    <property type="entry name" value="HD"/>
</dbReference>
<keyword evidence="2 5" id="KW-0238">DNA-binding</keyword>
<dbReference type="SMART" id="SM00389">
    <property type="entry name" value="HOX"/>
    <property type="match status" value="1"/>
</dbReference>
<accession>A0A9P5XNU6</accession>
<feature type="compositionally biased region" description="Low complexity" evidence="6">
    <location>
        <begin position="284"/>
        <end position="301"/>
    </location>
</feature>
<feature type="compositionally biased region" description="Low complexity" evidence="6">
    <location>
        <begin position="1"/>
        <end position="14"/>
    </location>
</feature>
<comment type="similarity">
    <text evidence="1">Belongs to the TALE/M-ATYP homeobox family.</text>
</comment>
<dbReference type="InterPro" id="IPR009057">
    <property type="entry name" value="Homeodomain-like_sf"/>
</dbReference>
<feature type="domain" description="Homeobox" evidence="7">
    <location>
        <begin position="306"/>
        <end position="369"/>
    </location>
</feature>
<dbReference type="CDD" id="cd00086">
    <property type="entry name" value="homeodomain"/>
    <property type="match status" value="1"/>
</dbReference>
<dbReference type="GO" id="GO:0005634">
    <property type="term" value="C:nucleus"/>
    <property type="evidence" value="ECO:0007669"/>
    <property type="project" value="UniProtKB-SubCell"/>
</dbReference>
<name>A0A9P5XNU6_9AGAR</name>
<feature type="compositionally biased region" description="Low complexity" evidence="6">
    <location>
        <begin position="502"/>
        <end position="539"/>
    </location>
</feature>
<evidence type="ECO:0000256" key="4">
    <source>
        <dbReference type="ARBA" id="ARBA00023242"/>
    </source>
</evidence>
<dbReference type="PROSITE" id="PS50071">
    <property type="entry name" value="HOMEOBOX_2"/>
    <property type="match status" value="1"/>
</dbReference>
<evidence type="ECO:0000259" key="7">
    <source>
        <dbReference type="PROSITE" id="PS50071"/>
    </source>
</evidence>
<protein>
    <recommendedName>
        <fullName evidence="7">Homeobox domain-containing protein</fullName>
    </recommendedName>
</protein>
<reference evidence="8" key="1">
    <citation type="submission" date="2020-11" db="EMBL/GenBank/DDBJ databases">
        <authorList>
            <consortium name="DOE Joint Genome Institute"/>
            <person name="Ahrendt S."/>
            <person name="Riley R."/>
            <person name="Andreopoulos W."/>
            <person name="Labutti K."/>
            <person name="Pangilinan J."/>
            <person name="Ruiz-Duenas F.J."/>
            <person name="Barrasa J.M."/>
            <person name="Sanchez-Garcia M."/>
            <person name="Camarero S."/>
            <person name="Miyauchi S."/>
            <person name="Serrano A."/>
            <person name="Linde D."/>
            <person name="Babiker R."/>
            <person name="Drula E."/>
            <person name="Ayuso-Fernandez I."/>
            <person name="Pacheco R."/>
            <person name="Padilla G."/>
            <person name="Ferreira P."/>
            <person name="Barriuso J."/>
            <person name="Kellner H."/>
            <person name="Castanera R."/>
            <person name="Alfaro M."/>
            <person name="Ramirez L."/>
            <person name="Pisabarro A.G."/>
            <person name="Kuo A."/>
            <person name="Tritt A."/>
            <person name="Lipzen A."/>
            <person name="He G."/>
            <person name="Yan M."/>
            <person name="Ng V."/>
            <person name="Cullen D."/>
            <person name="Martin F."/>
            <person name="Rosso M.-N."/>
            <person name="Henrissat B."/>
            <person name="Hibbett D."/>
            <person name="Martinez A.T."/>
            <person name="Grigoriev I.V."/>
        </authorList>
    </citation>
    <scope>NUCLEOTIDE SEQUENCE</scope>
    <source>
        <strain evidence="8">MF-IS2</strain>
    </source>
</reference>
<sequence length="560" mass="60086">MSSSATSTTDTDSSGLSRGEKRAITPADSPQPQKSRGDQNSWENDSSHSAAGVQDKPQSDAGIDQSKVQLPSIFTSFEDNYPRRASLPTLHSDSRRHQPYPSPNIRGGNYNPSTQSNLSGYTFPPASANDDSEKQRPRLSTDLNNFSDFSSYPQSGLSNGTTPSTSFSSNFTSPMTSPDYHRPGLSPYNEGDNWSVSAQINRPSSTPGQLSPPAVKYDDSMRHASFSAPMSQAQMFAGSARISGQHDRRSMSGIKGDWSFPNNDFAPLPGNPSYSTSMPPAPPSIVVASSPSRSPQSVPSSTLVDRPQQRKRGKLPKETTDFLKAWLHRHSDHPYPSEEEKKQLCHATGLSMSQVSNWMINARRRILAPAHRAASGPTTTAPFPPVGRSSSLSGLLDPAGRRSSMPNPDSLQLYHPMTLQSMPNTPAGHHHHHGPPDYMASRHMMGPTRSSHHLGPLSAGVEYGNRSMGLYVPGQGGPHSAGPTGPSSHYLSSSSDVPLSAPPSMSNNPFSSNSQQQSQNLYPSLNPSPRLPHSSHPPSTQYFEGGAPGSAPGSGYATPQ</sequence>
<feature type="compositionally biased region" description="Polar residues" evidence="6">
    <location>
        <begin position="28"/>
        <end position="49"/>
    </location>
</feature>
<dbReference type="GO" id="GO:0003677">
    <property type="term" value="F:DNA binding"/>
    <property type="evidence" value="ECO:0007669"/>
    <property type="project" value="UniProtKB-UniRule"/>
</dbReference>
<gene>
    <name evidence="8" type="ORF">P691DRAFT_201997</name>
</gene>
<comment type="subcellular location">
    <subcellularLocation>
        <location evidence="5">Nucleus</location>
    </subcellularLocation>
</comment>
<evidence type="ECO:0000256" key="1">
    <source>
        <dbReference type="ARBA" id="ARBA00005800"/>
    </source>
</evidence>
<dbReference type="InterPro" id="IPR050224">
    <property type="entry name" value="TALE_homeobox"/>
</dbReference>
<dbReference type="PANTHER" id="PTHR11850">
    <property type="entry name" value="HOMEOBOX PROTEIN TRANSCRIPTION FACTORS"/>
    <property type="match status" value="1"/>
</dbReference>
<feature type="compositionally biased region" description="Low complexity" evidence="6">
    <location>
        <begin position="158"/>
        <end position="177"/>
    </location>
</feature>
<evidence type="ECO:0000256" key="3">
    <source>
        <dbReference type="ARBA" id="ARBA00023155"/>
    </source>
</evidence>
<dbReference type="InterPro" id="IPR008422">
    <property type="entry name" value="KN_HD"/>
</dbReference>
<dbReference type="EMBL" id="MU151052">
    <property type="protein sequence ID" value="KAF9454833.1"/>
    <property type="molecule type" value="Genomic_DNA"/>
</dbReference>
<feature type="region of interest" description="Disordered" evidence="6">
    <location>
        <begin position="372"/>
        <end position="560"/>
    </location>
</feature>
<keyword evidence="4 5" id="KW-0539">Nucleus</keyword>
<keyword evidence="3 5" id="KW-0371">Homeobox</keyword>
<evidence type="ECO:0000313" key="8">
    <source>
        <dbReference type="EMBL" id="KAF9454833.1"/>
    </source>
</evidence>
<dbReference type="Pfam" id="PF05920">
    <property type="entry name" value="Homeobox_KN"/>
    <property type="match status" value="1"/>
</dbReference>
<keyword evidence="9" id="KW-1185">Reference proteome</keyword>
<evidence type="ECO:0000256" key="2">
    <source>
        <dbReference type="ARBA" id="ARBA00023125"/>
    </source>
</evidence>
<dbReference type="OrthoDB" id="10056939at2759"/>
<feature type="compositionally biased region" description="Polar residues" evidence="6">
    <location>
        <begin position="192"/>
        <end position="209"/>
    </location>
</feature>
<dbReference type="Gene3D" id="1.10.10.60">
    <property type="entry name" value="Homeodomain-like"/>
    <property type="match status" value="1"/>
</dbReference>
<dbReference type="SUPFAM" id="SSF46689">
    <property type="entry name" value="Homeodomain-like"/>
    <property type="match status" value="1"/>
</dbReference>
<feature type="compositionally biased region" description="Polar residues" evidence="6">
    <location>
        <begin position="66"/>
        <end position="78"/>
    </location>
</feature>
<feature type="compositionally biased region" description="Polar residues" evidence="6">
    <location>
        <begin position="141"/>
        <end position="157"/>
    </location>
</feature>
<evidence type="ECO:0000256" key="6">
    <source>
        <dbReference type="SAM" id="MobiDB-lite"/>
    </source>
</evidence>
<feature type="compositionally biased region" description="Low complexity" evidence="6">
    <location>
        <begin position="549"/>
        <end position="560"/>
    </location>
</feature>
<dbReference type="GO" id="GO:0006355">
    <property type="term" value="P:regulation of DNA-templated transcription"/>
    <property type="evidence" value="ECO:0007669"/>
    <property type="project" value="InterPro"/>
</dbReference>
<proteinExistence type="inferred from homology"/>
<feature type="compositionally biased region" description="Polar residues" evidence="6">
    <location>
        <begin position="110"/>
        <end position="120"/>
    </location>
</feature>
<evidence type="ECO:0000313" key="9">
    <source>
        <dbReference type="Proteomes" id="UP000807342"/>
    </source>
</evidence>
<feature type="region of interest" description="Disordered" evidence="6">
    <location>
        <begin position="1"/>
        <end position="216"/>
    </location>
</feature>
<feature type="region of interest" description="Disordered" evidence="6">
    <location>
        <begin position="238"/>
        <end position="317"/>
    </location>
</feature>
<organism evidence="8 9">
    <name type="scientific">Macrolepiota fuliginosa MF-IS2</name>
    <dbReference type="NCBI Taxonomy" id="1400762"/>
    <lineage>
        <taxon>Eukaryota</taxon>
        <taxon>Fungi</taxon>
        <taxon>Dikarya</taxon>
        <taxon>Basidiomycota</taxon>
        <taxon>Agaricomycotina</taxon>
        <taxon>Agaricomycetes</taxon>
        <taxon>Agaricomycetidae</taxon>
        <taxon>Agaricales</taxon>
        <taxon>Agaricineae</taxon>
        <taxon>Agaricaceae</taxon>
        <taxon>Macrolepiota</taxon>
    </lineage>
</organism>
<dbReference type="AlphaFoldDB" id="A0A9P5XNU6"/>
<comment type="caution">
    <text evidence="8">The sequence shown here is derived from an EMBL/GenBank/DDBJ whole genome shotgun (WGS) entry which is preliminary data.</text>
</comment>
<evidence type="ECO:0000256" key="5">
    <source>
        <dbReference type="PROSITE-ProRule" id="PRU00108"/>
    </source>
</evidence>
<feature type="DNA-binding region" description="Homeobox" evidence="5">
    <location>
        <begin position="308"/>
        <end position="370"/>
    </location>
</feature>
<dbReference type="Proteomes" id="UP000807342">
    <property type="component" value="Unassembled WGS sequence"/>
</dbReference>